<gene>
    <name evidence="1" type="ORF">RF55_16259</name>
</gene>
<keyword evidence="2" id="KW-1185">Reference proteome</keyword>
<organism evidence="1 2">
    <name type="scientific">Lasius niger</name>
    <name type="common">Black garden ant</name>
    <dbReference type="NCBI Taxonomy" id="67767"/>
    <lineage>
        <taxon>Eukaryota</taxon>
        <taxon>Metazoa</taxon>
        <taxon>Ecdysozoa</taxon>
        <taxon>Arthropoda</taxon>
        <taxon>Hexapoda</taxon>
        <taxon>Insecta</taxon>
        <taxon>Pterygota</taxon>
        <taxon>Neoptera</taxon>
        <taxon>Endopterygota</taxon>
        <taxon>Hymenoptera</taxon>
        <taxon>Apocrita</taxon>
        <taxon>Aculeata</taxon>
        <taxon>Formicoidea</taxon>
        <taxon>Formicidae</taxon>
        <taxon>Formicinae</taxon>
        <taxon>Lasius</taxon>
        <taxon>Lasius</taxon>
    </lineage>
</organism>
<dbReference type="PaxDb" id="67767-A0A0J7K515"/>
<evidence type="ECO:0000313" key="2">
    <source>
        <dbReference type="Proteomes" id="UP000036403"/>
    </source>
</evidence>
<accession>A0A0J7K515</accession>
<protein>
    <submittedName>
        <fullName evidence="1">Uncharacterized protein</fullName>
    </submittedName>
</protein>
<comment type="caution">
    <text evidence="1">The sequence shown here is derived from an EMBL/GenBank/DDBJ whole genome shotgun (WGS) entry which is preliminary data.</text>
</comment>
<reference evidence="1 2" key="1">
    <citation type="submission" date="2015-04" db="EMBL/GenBank/DDBJ databases">
        <title>Lasius niger genome sequencing.</title>
        <authorList>
            <person name="Konorov E.A."/>
            <person name="Nikitin M.A."/>
            <person name="Kirill M.V."/>
            <person name="Chang P."/>
        </authorList>
    </citation>
    <scope>NUCLEOTIDE SEQUENCE [LARGE SCALE GENOMIC DNA]</scope>
    <source>
        <tissue evidence="1">Whole</tissue>
    </source>
</reference>
<proteinExistence type="predicted"/>
<dbReference type="EMBL" id="LBMM01014201">
    <property type="protein sequence ID" value="KMQ85276.1"/>
    <property type="molecule type" value="Genomic_DNA"/>
</dbReference>
<sequence length="122" mass="14345">MLFVRRRRRSTTVLENIIFSIFYPVIPSTPKPKDDGRSPVRQKIRSLFYDNVVFNSNLWIDNRVSSPAKIPDNSFADWIIWILGFHDLSDLTADHRAPKRISLHVRSHVRVYGKVLGFYKIF</sequence>
<evidence type="ECO:0000313" key="1">
    <source>
        <dbReference type="EMBL" id="KMQ85276.1"/>
    </source>
</evidence>
<dbReference type="AlphaFoldDB" id="A0A0J7K515"/>
<name>A0A0J7K515_LASNI</name>
<dbReference type="Proteomes" id="UP000036403">
    <property type="component" value="Unassembled WGS sequence"/>
</dbReference>